<comment type="caution">
    <text evidence="2">The sequence shown here is derived from an EMBL/GenBank/DDBJ whole genome shotgun (WGS) entry which is preliminary data.</text>
</comment>
<dbReference type="RefSeq" id="WP_132747483.1">
    <property type="nucleotide sequence ID" value="NZ_SLXK01000034.1"/>
</dbReference>
<sequence>MMNDPERQKMREAVKRTIDMNRALLEKAEELLNENKHLEEENKKWREFYESGSRIYRISQGNQPPTKE</sequence>
<dbReference type="Proteomes" id="UP000295416">
    <property type="component" value="Unassembled WGS sequence"/>
</dbReference>
<evidence type="ECO:0000256" key="1">
    <source>
        <dbReference type="SAM" id="Coils"/>
    </source>
</evidence>
<protein>
    <submittedName>
        <fullName evidence="2">Uncharacterized protein</fullName>
    </submittedName>
</protein>
<proteinExistence type="predicted"/>
<keyword evidence="1" id="KW-0175">Coiled coil</keyword>
<evidence type="ECO:0000313" key="2">
    <source>
        <dbReference type="EMBL" id="TCP22691.1"/>
    </source>
</evidence>
<reference evidence="2 3" key="1">
    <citation type="submission" date="2019-03" db="EMBL/GenBank/DDBJ databases">
        <title>Genomic Encyclopedia of Type Strains, Phase IV (KMG-IV): sequencing the most valuable type-strain genomes for metagenomic binning, comparative biology and taxonomic classification.</title>
        <authorList>
            <person name="Goeker M."/>
        </authorList>
    </citation>
    <scope>NUCLEOTIDE SEQUENCE [LARGE SCALE GENOMIC DNA]</scope>
    <source>
        <strain evidence="2 3">DSM 19377</strain>
    </source>
</reference>
<name>A0A4R2NMA8_9BACL</name>
<organism evidence="2 3">
    <name type="scientific">Scopulibacillus darangshiensis</name>
    <dbReference type="NCBI Taxonomy" id="442528"/>
    <lineage>
        <taxon>Bacteria</taxon>
        <taxon>Bacillati</taxon>
        <taxon>Bacillota</taxon>
        <taxon>Bacilli</taxon>
        <taxon>Bacillales</taxon>
        <taxon>Sporolactobacillaceae</taxon>
        <taxon>Scopulibacillus</taxon>
    </lineage>
</organism>
<keyword evidence="3" id="KW-1185">Reference proteome</keyword>
<feature type="coiled-coil region" evidence="1">
    <location>
        <begin position="14"/>
        <end position="48"/>
    </location>
</feature>
<dbReference type="AlphaFoldDB" id="A0A4R2NMA8"/>
<dbReference type="EMBL" id="SLXK01000034">
    <property type="protein sequence ID" value="TCP22691.1"/>
    <property type="molecule type" value="Genomic_DNA"/>
</dbReference>
<evidence type="ECO:0000313" key="3">
    <source>
        <dbReference type="Proteomes" id="UP000295416"/>
    </source>
</evidence>
<accession>A0A4R2NMA8</accession>
<gene>
    <name evidence="2" type="ORF">EV207_13433</name>
</gene>